<evidence type="ECO:0000256" key="8">
    <source>
        <dbReference type="ARBA" id="ARBA00023014"/>
    </source>
</evidence>
<dbReference type="InterPro" id="IPR004192">
    <property type="entry name" value="Rieske_TM"/>
</dbReference>
<evidence type="ECO:0000256" key="5">
    <source>
        <dbReference type="ARBA" id="ARBA00022723"/>
    </source>
</evidence>
<evidence type="ECO:0000259" key="12">
    <source>
        <dbReference type="PROSITE" id="PS51296"/>
    </source>
</evidence>
<comment type="cofactor">
    <cofactor evidence="11">
        <name>[2Fe-2S] cluster</name>
        <dbReference type="ChEBI" id="CHEBI:190135"/>
    </cofactor>
</comment>
<dbReference type="Pfam" id="PF00355">
    <property type="entry name" value="Rieske"/>
    <property type="match status" value="1"/>
</dbReference>
<feature type="non-terminal residue" evidence="13">
    <location>
        <position position="281"/>
    </location>
</feature>
<comment type="subcellular location">
    <subcellularLocation>
        <location evidence="1">Membrane</location>
        <topology evidence="1">Single-pass membrane protein</topology>
    </subcellularLocation>
</comment>
<evidence type="ECO:0000256" key="9">
    <source>
        <dbReference type="ARBA" id="ARBA00023136"/>
    </source>
</evidence>
<feature type="domain" description="Rieske" evidence="12">
    <location>
        <begin position="210"/>
        <end position="279"/>
    </location>
</feature>
<keyword evidence="10" id="KW-1015">Disulfide bond</keyword>
<dbReference type="Gene3D" id="2.102.10.10">
    <property type="entry name" value="Rieske [2Fe-2S] iron-sulphur domain"/>
    <property type="match status" value="1"/>
</dbReference>
<dbReference type="PANTHER" id="PTHR10134">
    <property type="entry name" value="CYTOCHROME B-C1 COMPLEX SUBUNIT RIESKE, MITOCHONDRIAL"/>
    <property type="match status" value="1"/>
</dbReference>
<sequence>MNLLTSGVPINCGRKFWRISCPCLQDYKSKPIYFQKTKYNKKEADLVSYNFSIVCGKRYQMCSLPVISNFTVWTQIRFQKDYPKLHRDMVHPNFDAYRKEKFKDVSKTTWHSGDDKYGYTYVAGFFGLLCGMYGLKTELVHFLSSMSAPADVLALAIIEVDIKNIAPGTCNSYKWRGKPLFIKHRTVAEISAEANTPLSALRDPQTPEERTIKPEWLIVIGVCTHLGCVPVPNSGDWTGGFYCPCHGSHYDNIGRTRKGPAPLNLEVPPYKFLTDTLVIVG</sequence>
<dbReference type="InterPro" id="IPR037008">
    <property type="entry name" value="bc1_Rieske_TM_sf"/>
</dbReference>
<evidence type="ECO:0000313" key="13">
    <source>
        <dbReference type="EMBL" id="CAH0716442.1"/>
    </source>
</evidence>
<evidence type="ECO:0000256" key="3">
    <source>
        <dbReference type="ARBA" id="ARBA00022692"/>
    </source>
</evidence>
<keyword evidence="9" id="KW-0472">Membrane</keyword>
<dbReference type="InterPro" id="IPR005805">
    <property type="entry name" value="Rieske_Fe-S_prot_C"/>
</dbReference>
<proteinExistence type="inferred from homology"/>
<evidence type="ECO:0000256" key="6">
    <source>
        <dbReference type="ARBA" id="ARBA00022989"/>
    </source>
</evidence>
<dbReference type="SUPFAM" id="SSF81502">
    <property type="entry name" value="ISP transmembrane anchor"/>
    <property type="match status" value="1"/>
</dbReference>
<dbReference type="EMBL" id="OV170231">
    <property type="protein sequence ID" value="CAH0716442.1"/>
    <property type="molecule type" value="Genomic_DNA"/>
</dbReference>
<organism evidence="13 14">
    <name type="scientific">Brenthis ino</name>
    <name type="common">lesser marbled fritillary</name>
    <dbReference type="NCBI Taxonomy" id="405034"/>
    <lineage>
        <taxon>Eukaryota</taxon>
        <taxon>Metazoa</taxon>
        <taxon>Ecdysozoa</taxon>
        <taxon>Arthropoda</taxon>
        <taxon>Hexapoda</taxon>
        <taxon>Insecta</taxon>
        <taxon>Pterygota</taxon>
        <taxon>Neoptera</taxon>
        <taxon>Endopterygota</taxon>
        <taxon>Lepidoptera</taxon>
        <taxon>Glossata</taxon>
        <taxon>Ditrysia</taxon>
        <taxon>Papilionoidea</taxon>
        <taxon>Nymphalidae</taxon>
        <taxon>Heliconiinae</taxon>
        <taxon>Argynnini</taxon>
        <taxon>Brenthis</taxon>
    </lineage>
</organism>
<dbReference type="GO" id="GO:0016020">
    <property type="term" value="C:membrane"/>
    <property type="evidence" value="ECO:0007669"/>
    <property type="project" value="UniProtKB-SubCell"/>
</dbReference>
<dbReference type="SUPFAM" id="SSF50022">
    <property type="entry name" value="ISP domain"/>
    <property type="match status" value="1"/>
</dbReference>
<keyword evidence="7" id="KW-0408">Iron</keyword>
<dbReference type="NCBIfam" id="TIGR01416">
    <property type="entry name" value="Rieske_proteo"/>
    <property type="match status" value="1"/>
</dbReference>
<keyword evidence="3" id="KW-0812">Transmembrane</keyword>
<keyword evidence="14" id="KW-1185">Reference proteome</keyword>
<dbReference type="InterPro" id="IPR014349">
    <property type="entry name" value="Rieske_Fe-S_prot"/>
</dbReference>
<reference evidence="13" key="1">
    <citation type="submission" date="2021-12" db="EMBL/GenBank/DDBJ databases">
        <authorList>
            <person name="Martin H S."/>
        </authorList>
    </citation>
    <scope>NUCLEOTIDE SEQUENCE</scope>
</reference>
<evidence type="ECO:0000256" key="10">
    <source>
        <dbReference type="ARBA" id="ARBA00023157"/>
    </source>
</evidence>
<keyword evidence="4" id="KW-0001">2Fe-2S</keyword>
<evidence type="ECO:0000256" key="4">
    <source>
        <dbReference type="ARBA" id="ARBA00022714"/>
    </source>
</evidence>
<keyword evidence="6" id="KW-1133">Transmembrane helix</keyword>
<evidence type="ECO:0000256" key="7">
    <source>
        <dbReference type="ARBA" id="ARBA00023004"/>
    </source>
</evidence>
<accession>A0A8J9VQX6</accession>
<dbReference type="CDD" id="cd03470">
    <property type="entry name" value="Rieske_cytochrome_bc1"/>
    <property type="match status" value="1"/>
</dbReference>
<dbReference type="AlphaFoldDB" id="A0A8J9VQX6"/>
<dbReference type="FunFam" id="2.102.10.10:FF:000001">
    <property type="entry name" value="Cytochrome b-c1 complex subunit Rieske, mitochondrial"/>
    <property type="match status" value="1"/>
</dbReference>
<evidence type="ECO:0000256" key="1">
    <source>
        <dbReference type="ARBA" id="ARBA00004167"/>
    </source>
</evidence>
<dbReference type="Proteomes" id="UP000838878">
    <property type="component" value="Chromosome 11"/>
</dbReference>
<evidence type="ECO:0000313" key="14">
    <source>
        <dbReference type="Proteomes" id="UP000838878"/>
    </source>
</evidence>
<dbReference type="GO" id="GO:0051537">
    <property type="term" value="F:2 iron, 2 sulfur cluster binding"/>
    <property type="evidence" value="ECO:0007669"/>
    <property type="project" value="UniProtKB-KW"/>
</dbReference>
<protein>
    <recommendedName>
        <fullName evidence="12">Rieske domain-containing protein</fullName>
    </recommendedName>
</protein>
<name>A0A8J9VQX6_9NEOP</name>
<dbReference type="OrthoDB" id="1637982at2759"/>
<keyword evidence="5" id="KW-0479">Metal-binding</keyword>
<gene>
    <name evidence="13" type="ORF">BINO364_LOCUS3208</name>
</gene>
<dbReference type="GO" id="GO:0046872">
    <property type="term" value="F:metal ion binding"/>
    <property type="evidence" value="ECO:0007669"/>
    <property type="project" value="UniProtKB-KW"/>
</dbReference>
<dbReference type="GO" id="GO:0008121">
    <property type="term" value="F:quinol-cytochrome-c reductase activity"/>
    <property type="evidence" value="ECO:0007669"/>
    <property type="project" value="InterPro"/>
</dbReference>
<keyword evidence="8" id="KW-0411">Iron-sulfur</keyword>
<dbReference type="Pfam" id="PF02921">
    <property type="entry name" value="UCR_TM"/>
    <property type="match status" value="1"/>
</dbReference>
<dbReference type="PROSITE" id="PS51296">
    <property type="entry name" value="RIESKE"/>
    <property type="match status" value="1"/>
</dbReference>
<evidence type="ECO:0000256" key="11">
    <source>
        <dbReference type="ARBA" id="ARBA00034078"/>
    </source>
</evidence>
<dbReference type="InterPro" id="IPR017941">
    <property type="entry name" value="Rieske_2Fe-2S"/>
</dbReference>
<dbReference type="PRINTS" id="PR00162">
    <property type="entry name" value="RIESKE"/>
</dbReference>
<dbReference type="InterPro" id="IPR036922">
    <property type="entry name" value="Rieske_2Fe-2S_sf"/>
</dbReference>
<evidence type="ECO:0000256" key="2">
    <source>
        <dbReference type="ARBA" id="ARBA00010651"/>
    </source>
</evidence>
<dbReference type="InterPro" id="IPR006317">
    <property type="entry name" value="Ubiquinol_cyt_c_Rdtase_Fe-S-su"/>
</dbReference>
<dbReference type="Gene3D" id="1.20.5.270">
    <property type="entry name" value="Ubiquinol cytochrome reductase, transmembrane domain"/>
    <property type="match status" value="1"/>
</dbReference>
<comment type="similarity">
    <text evidence="2">Belongs to the Rieske iron-sulfur protein family.</text>
</comment>